<sequence>MPTNLNALLRYKIIDECLSNPQLICTIEVLMDKCAEKLSEHQGINSISERTIRNDIRILRSDALGFNSPIVINQGVYTYSESSYSLFGRPIKELDLLKDIQSLQVAEFDAIQNENLPYLLIQLAHLTAQKIPRRCAPEGYEILESKKLMANVKVNHYKSNMESYVYSLWKTNKPYRWFEKPFKKPKEHIYFKWEYVFEAL</sequence>
<organism evidence="1 2">
    <name type="scientific">Flavobacterium nackdongense</name>
    <dbReference type="NCBI Taxonomy" id="2547394"/>
    <lineage>
        <taxon>Bacteria</taxon>
        <taxon>Pseudomonadati</taxon>
        <taxon>Bacteroidota</taxon>
        <taxon>Flavobacteriia</taxon>
        <taxon>Flavobacteriales</taxon>
        <taxon>Flavobacteriaceae</taxon>
        <taxon>Flavobacterium</taxon>
    </lineage>
</organism>
<name>A0A4P6Y9Q9_9FLAO</name>
<protein>
    <recommendedName>
        <fullName evidence="3">WYL domain-containing protein</fullName>
    </recommendedName>
</protein>
<dbReference type="Proteomes" id="UP000291124">
    <property type="component" value="Chromosome"/>
</dbReference>
<accession>A0A4P6Y9Q9</accession>
<proteinExistence type="predicted"/>
<evidence type="ECO:0008006" key="3">
    <source>
        <dbReference type="Google" id="ProtNLM"/>
    </source>
</evidence>
<dbReference type="KEGG" id="fnk:E1750_13350"/>
<dbReference type="EMBL" id="CP037933">
    <property type="protein sequence ID" value="QBN19746.1"/>
    <property type="molecule type" value="Genomic_DNA"/>
</dbReference>
<gene>
    <name evidence="1" type="ORF">E1750_13350</name>
</gene>
<evidence type="ECO:0000313" key="2">
    <source>
        <dbReference type="Proteomes" id="UP000291124"/>
    </source>
</evidence>
<dbReference type="RefSeq" id="WP_133277262.1">
    <property type="nucleotide sequence ID" value="NZ_CP037933.1"/>
</dbReference>
<dbReference type="OrthoDB" id="43316at2"/>
<reference evidence="2" key="1">
    <citation type="submission" date="2019-03" db="EMBL/GenBank/DDBJ databases">
        <title>Flavobacterium sp.</title>
        <authorList>
            <person name="Kim H."/>
        </authorList>
    </citation>
    <scope>NUCLEOTIDE SEQUENCE [LARGE SCALE GENOMIC DNA]</scope>
    <source>
        <strain evidence="2">GS13</strain>
    </source>
</reference>
<dbReference type="AlphaFoldDB" id="A0A4P6Y9Q9"/>
<evidence type="ECO:0000313" key="1">
    <source>
        <dbReference type="EMBL" id="QBN19746.1"/>
    </source>
</evidence>
<keyword evidence="2" id="KW-1185">Reference proteome</keyword>